<dbReference type="Proteomes" id="UP000295818">
    <property type="component" value="Unassembled WGS sequence"/>
</dbReference>
<evidence type="ECO:0000313" key="2">
    <source>
        <dbReference type="EMBL" id="TCO08561.1"/>
    </source>
</evidence>
<feature type="domain" description="DNA primase DNAG catalytic core N-terminal" evidence="1">
    <location>
        <begin position="28"/>
        <end position="152"/>
    </location>
</feature>
<accession>A0ABY2B6Z5</accession>
<evidence type="ECO:0000259" key="1">
    <source>
        <dbReference type="Pfam" id="PF08275"/>
    </source>
</evidence>
<protein>
    <submittedName>
        <fullName evidence="2">DNA primase catalytic core</fullName>
    </submittedName>
</protein>
<dbReference type="InterPro" id="IPR050219">
    <property type="entry name" value="DnaG_primase"/>
</dbReference>
<dbReference type="InterPro" id="IPR034151">
    <property type="entry name" value="TOPRIM_DnaG_bac"/>
</dbReference>
<dbReference type="SUPFAM" id="SSF56731">
    <property type="entry name" value="DNA primase core"/>
    <property type="match status" value="1"/>
</dbReference>
<sequence>MDATISAGGRAVSGRAKLIEAHREAAAFYRRALLSKPGWPVEYLRARRLDHVLAWNSSWPVGYAPDAWSGLIDHLRRKGFDDKVMLDAGLAKVTHNGYVIDQFKDRLMFVAHDRAADGVGFVGRGRGQLVRYLNTPTTPIYEKSKTLVGLGEQRKLLTRGGIPVLVEGPTDALAVDRISRLTRCGWAGIAVAGTRLSVEQSNLLKHNATSDIVIVATDGDAAGRSAAIRWLGPLSATFREVLCAELPAGHDPSSLFASEYGADRLSRALSFARPLVDVAIDTELSRWSRVLDHISGRVSALRAVLPLVTKMPKDRVAAEVIRLSRLLQLDEQTVSRELLTAVSAVSRHRAQAVTASPNAVDHPPPSPDL</sequence>
<dbReference type="InterPro" id="IPR037068">
    <property type="entry name" value="DNA_primase_core_N_sf"/>
</dbReference>
<dbReference type="Pfam" id="PF13155">
    <property type="entry name" value="Toprim_2"/>
    <property type="match status" value="1"/>
</dbReference>
<evidence type="ECO:0000313" key="3">
    <source>
        <dbReference type="Proteomes" id="UP000295818"/>
    </source>
</evidence>
<dbReference type="Pfam" id="PF08275">
    <property type="entry name" value="DNAG_N"/>
    <property type="match status" value="1"/>
</dbReference>
<dbReference type="PANTHER" id="PTHR30313">
    <property type="entry name" value="DNA PRIMASE"/>
    <property type="match status" value="1"/>
</dbReference>
<dbReference type="RefSeq" id="WP_132197482.1">
    <property type="nucleotide sequence ID" value="NZ_SLWM01000045.1"/>
</dbReference>
<proteinExistence type="predicted"/>
<dbReference type="CDD" id="cd03364">
    <property type="entry name" value="TOPRIM_DnaG_primases"/>
    <property type="match status" value="1"/>
</dbReference>
<keyword evidence="3" id="KW-1185">Reference proteome</keyword>
<name>A0ABY2B6Z5_9ACTN</name>
<dbReference type="Gene3D" id="3.40.1360.10">
    <property type="match status" value="1"/>
</dbReference>
<organism evidence="2 3">
    <name type="scientific">Kribbella orskensis</name>
    <dbReference type="NCBI Taxonomy" id="2512216"/>
    <lineage>
        <taxon>Bacteria</taxon>
        <taxon>Bacillati</taxon>
        <taxon>Actinomycetota</taxon>
        <taxon>Actinomycetes</taxon>
        <taxon>Propionibacteriales</taxon>
        <taxon>Kribbellaceae</taxon>
        <taxon>Kribbella</taxon>
    </lineage>
</organism>
<comment type="caution">
    <text evidence="2">The sequence shown here is derived from an EMBL/GenBank/DDBJ whole genome shotgun (WGS) entry which is preliminary data.</text>
</comment>
<dbReference type="Gene3D" id="3.90.980.10">
    <property type="entry name" value="DNA primase, catalytic core, N-terminal domain"/>
    <property type="match status" value="1"/>
</dbReference>
<dbReference type="EMBL" id="SLWM01000045">
    <property type="protein sequence ID" value="TCO08561.1"/>
    <property type="molecule type" value="Genomic_DNA"/>
</dbReference>
<dbReference type="PANTHER" id="PTHR30313:SF2">
    <property type="entry name" value="DNA PRIMASE"/>
    <property type="match status" value="1"/>
</dbReference>
<dbReference type="InterPro" id="IPR013264">
    <property type="entry name" value="DNAG_N"/>
</dbReference>
<reference evidence="2 3" key="1">
    <citation type="journal article" date="2015" name="Stand. Genomic Sci.">
        <title>Genomic Encyclopedia of Bacterial and Archaeal Type Strains, Phase III: the genomes of soil and plant-associated and newly described type strains.</title>
        <authorList>
            <person name="Whitman W.B."/>
            <person name="Woyke T."/>
            <person name="Klenk H.P."/>
            <person name="Zhou Y."/>
            <person name="Lilburn T.G."/>
            <person name="Beck B.J."/>
            <person name="De Vos P."/>
            <person name="Vandamme P."/>
            <person name="Eisen J.A."/>
            <person name="Garrity G."/>
            <person name="Hugenholtz P."/>
            <person name="Kyrpides N.C."/>
        </authorList>
    </citation>
    <scope>NUCLEOTIDE SEQUENCE [LARGE SCALE GENOMIC DNA]</scope>
    <source>
        <strain evidence="2 3">VKM Ac-2538</strain>
    </source>
</reference>
<gene>
    <name evidence="2" type="ORF">EV644_14527</name>
</gene>